<dbReference type="InterPro" id="IPR036691">
    <property type="entry name" value="Endo/exonu/phosph_ase_sf"/>
</dbReference>
<dbReference type="PRINTS" id="PR00130">
    <property type="entry name" value="DNASEI"/>
</dbReference>
<evidence type="ECO:0000313" key="5">
    <source>
        <dbReference type="Proteomes" id="UP000694545"/>
    </source>
</evidence>
<dbReference type="SUPFAM" id="SSF56219">
    <property type="entry name" value="DNase I-like"/>
    <property type="match status" value="1"/>
</dbReference>
<dbReference type="GO" id="GO:0003677">
    <property type="term" value="F:DNA binding"/>
    <property type="evidence" value="ECO:0007669"/>
    <property type="project" value="TreeGrafter"/>
</dbReference>
<evidence type="ECO:0000256" key="1">
    <source>
        <dbReference type="ARBA" id="ARBA00022722"/>
    </source>
</evidence>
<accession>A0A8D2JE36</accession>
<dbReference type="Proteomes" id="UP000694545">
    <property type="component" value="Unplaced"/>
</dbReference>
<dbReference type="OMA" id="MTMKPAL"/>
<reference evidence="4" key="2">
    <citation type="submission" date="2025-09" db="UniProtKB">
        <authorList>
            <consortium name="Ensembl"/>
        </authorList>
    </citation>
    <scope>IDENTIFICATION</scope>
</reference>
<keyword evidence="1" id="KW-0540">Nuclease</keyword>
<proteinExistence type="predicted"/>
<protein>
    <submittedName>
        <fullName evidence="4">Uncharacterized protein</fullName>
    </submittedName>
</protein>
<keyword evidence="5" id="KW-1185">Reference proteome</keyword>
<feature type="signal peptide" evidence="3">
    <location>
        <begin position="1"/>
        <end position="26"/>
    </location>
</feature>
<dbReference type="PANTHER" id="PTHR11371">
    <property type="entry name" value="DEOXYRIBONUCLEASE"/>
    <property type="match status" value="1"/>
</dbReference>
<dbReference type="AlphaFoldDB" id="A0A8D2JE36"/>
<organism evidence="4 5">
    <name type="scientific">Varanus komodoensis</name>
    <name type="common">Komodo dragon</name>
    <dbReference type="NCBI Taxonomy" id="61221"/>
    <lineage>
        <taxon>Eukaryota</taxon>
        <taxon>Metazoa</taxon>
        <taxon>Chordata</taxon>
        <taxon>Craniata</taxon>
        <taxon>Vertebrata</taxon>
        <taxon>Euteleostomi</taxon>
        <taxon>Lepidosauria</taxon>
        <taxon>Squamata</taxon>
        <taxon>Bifurcata</taxon>
        <taxon>Unidentata</taxon>
        <taxon>Episquamata</taxon>
        <taxon>Toxicofera</taxon>
        <taxon>Anguimorpha</taxon>
        <taxon>Paleoanguimorpha</taxon>
        <taxon>Varanoidea</taxon>
        <taxon>Varanidae</taxon>
        <taxon>Varanus</taxon>
    </lineage>
</organism>
<keyword evidence="3" id="KW-0732">Signal</keyword>
<sequence length="87" mass="9532">RTGMTMKPALPLLLLGGLPLLQLALALKISAFNIRTFGDKKLSNLTIADTIVRVVSTYDITLVQEVRDADLSAVKQLLDQLDRCVSH</sequence>
<evidence type="ECO:0000256" key="2">
    <source>
        <dbReference type="ARBA" id="ARBA00022801"/>
    </source>
</evidence>
<evidence type="ECO:0000256" key="3">
    <source>
        <dbReference type="SAM" id="SignalP"/>
    </source>
</evidence>
<reference evidence="4" key="1">
    <citation type="submission" date="2025-08" db="UniProtKB">
        <authorList>
            <consortium name="Ensembl"/>
        </authorList>
    </citation>
    <scope>IDENTIFICATION</scope>
</reference>
<dbReference type="GO" id="GO:0006308">
    <property type="term" value="P:DNA catabolic process"/>
    <property type="evidence" value="ECO:0007669"/>
    <property type="project" value="InterPro"/>
</dbReference>
<evidence type="ECO:0000313" key="4">
    <source>
        <dbReference type="Ensembl" id="ENSVKKP00000011702.1"/>
    </source>
</evidence>
<dbReference type="InterPro" id="IPR016202">
    <property type="entry name" value="DNase_I"/>
</dbReference>
<dbReference type="GO" id="GO:0004530">
    <property type="term" value="F:deoxyribonuclease I activity"/>
    <property type="evidence" value="ECO:0007669"/>
    <property type="project" value="TreeGrafter"/>
</dbReference>
<dbReference type="GO" id="GO:0005634">
    <property type="term" value="C:nucleus"/>
    <property type="evidence" value="ECO:0007669"/>
    <property type="project" value="TreeGrafter"/>
</dbReference>
<name>A0A8D2JE36_VARKO</name>
<keyword evidence="2" id="KW-0378">Hydrolase</keyword>
<feature type="chain" id="PRO_5034352910" evidence="3">
    <location>
        <begin position="27"/>
        <end position="87"/>
    </location>
</feature>
<dbReference type="PANTHER" id="PTHR11371:SF29">
    <property type="entry name" value="DEOXYRIBONUCLEASE-1-LIKE 2"/>
    <property type="match status" value="1"/>
</dbReference>
<dbReference type="Ensembl" id="ENSVKKT00000011981.1">
    <property type="protein sequence ID" value="ENSVKKP00000011702.1"/>
    <property type="gene ID" value="ENSVKKG00000008144.1"/>
</dbReference>
<dbReference type="Gene3D" id="3.60.10.10">
    <property type="entry name" value="Endonuclease/exonuclease/phosphatase"/>
    <property type="match status" value="1"/>
</dbReference>
<dbReference type="SMART" id="SM00476">
    <property type="entry name" value="DNaseIc"/>
    <property type="match status" value="1"/>
</dbReference>